<dbReference type="EMBL" id="WUBS01000007">
    <property type="protein sequence ID" value="NDL63375.1"/>
    <property type="molecule type" value="Genomic_DNA"/>
</dbReference>
<proteinExistence type="predicted"/>
<keyword evidence="2" id="KW-1185">Reference proteome</keyword>
<reference evidence="1 2" key="1">
    <citation type="submission" date="2019-12" db="EMBL/GenBank/DDBJ databases">
        <authorList>
            <person name="Lee S.D."/>
        </authorList>
    </citation>
    <scope>NUCLEOTIDE SEQUENCE [LARGE SCALE GENOMIC DNA]</scope>
    <source>
        <strain evidence="1 2">SAP-6</strain>
    </source>
</reference>
<accession>A0A845SQE8</accession>
<organism evidence="1 2">
    <name type="scientific">Acerihabitans arboris</name>
    <dbReference type="NCBI Taxonomy" id="2691583"/>
    <lineage>
        <taxon>Bacteria</taxon>
        <taxon>Pseudomonadati</taxon>
        <taxon>Pseudomonadota</taxon>
        <taxon>Gammaproteobacteria</taxon>
        <taxon>Enterobacterales</taxon>
        <taxon>Pectobacteriaceae</taxon>
        <taxon>Acerihabitans</taxon>
    </lineage>
</organism>
<name>A0A845SQE8_9GAMM</name>
<protein>
    <submittedName>
        <fullName evidence="1">Uncharacterized protein</fullName>
    </submittedName>
</protein>
<evidence type="ECO:0000313" key="2">
    <source>
        <dbReference type="Proteomes" id="UP000461443"/>
    </source>
</evidence>
<dbReference type="RefSeq" id="WP_162366094.1">
    <property type="nucleotide sequence ID" value="NZ_WUBS01000007.1"/>
</dbReference>
<reference evidence="1 2" key="2">
    <citation type="submission" date="2020-02" db="EMBL/GenBank/DDBJ databases">
        <title>The new genus of Enterobacteriales.</title>
        <authorList>
            <person name="Kim I.S."/>
        </authorList>
    </citation>
    <scope>NUCLEOTIDE SEQUENCE [LARGE SCALE GENOMIC DNA]</scope>
    <source>
        <strain evidence="1 2">SAP-6</strain>
    </source>
</reference>
<dbReference type="Proteomes" id="UP000461443">
    <property type="component" value="Unassembled WGS sequence"/>
</dbReference>
<gene>
    <name evidence="1" type="ORF">GRH90_11540</name>
</gene>
<sequence length="125" mass="13943">MPSTELASVIDAWFARGDPQLDITVDAVPLSLLRRAGGFFCVTRLTLDRPVDDRVIQAALHLTGPALSRYPRAGALSLHDEIHCLCLIASLPRDNGRYALGLMETLVNQCEAWQDILRRVLKTRY</sequence>
<dbReference type="AlphaFoldDB" id="A0A845SQE8"/>
<comment type="caution">
    <text evidence="1">The sequence shown here is derived from an EMBL/GenBank/DDBJ whole genome shotgun (WGS) entry which is preliminary data.</text>
</comment>
<evidence type="ECO:0000313" key="1">
    <source>
        <dbReference type="EMBL" id="NDL63375.1"/>
    </source>
</evidence>